<dbReference type="InterPro" id="IPR000086">
    <property type="entry name" value="NUDIX_hydrolase_dom"/>
</dbReference>
<reference evidence="7 8" key="1">
    <citation type="submission" date="2023-07" db="EMBL/GenBank/DDBJ databases">
        <title>Sequencing the genomes of 1000 actinobacteria strains.</title>
        <authorList>
            <person name="Klenk H.-P."/>
        </authorList>
    </citation>
    <scope>NUCLEOTIDE SEQUENCE [LARGE SCALE GENOMIC DNA]</scope>
    <source>
        <strain evidence="7 8">DSM 44711</strain>
    </source>
</reference>
<feature type="domain" description="Nudix hydrolase" evidence="6">
    <location>
        <begin position="31"/>
        <end position="158"/>
    </location>
</feature>
<organism evidence="7 8">
    <name type="scientific">Catenuloplanes niger</name>
    <dbReference type="NCBI Taxonomy" id="587534"/>
    <lineage>
        <taxon>Bacteria</taxon>
        <taxon>Bacillati</taxon>
        <taxon>Actinomycetota</taxon>
        <taxon>Actinomycetes</taxon>
        <taxon>Micromonosporales</taxon>
        <taxon>Micromonosporaceae</taxon>
        <taxon>Catenuloplanes</taxon>
    </lineage>
</organism>
<name>A0AAE3ZVV6_9ACTN</name>
<dbReference type="PRINTS" id="PR00502">
    <property type="entry name" value="NUDIXFAMILY"/>
</dbReference>
<keyword evidence="4" id="KW-0460">Magnesium</keyword>
<comment type="caution">
    <text evidence="7">The sequence shown here is derived from an EMBL/GenBank/DDBJ whole genome shotgun (WGS) entry which is preliminary data.</text>
</comment>
<dbReference type="EMBL" id="JAVDYC010000001">
    <property type="protein sequence ID" value="MDR7326958.1"/>
    <property type="molecule type" value="Genomic_DNA"/>
</dbReference>
<gene>
    <name evidence="7" type="ORF">J2S44_007208</name>
</gene>
<dbReference type="InterPro" id="IPR020084">
    <property type="entry name" value="NUDIX_hydrolase_CS"/>
</dbReference>
<comment type="cofactor">
    <cofactor evidence="1">
        <name>Mg(2+)</name>
        <dbReference type="ChEBI" id="CHEBI:18420"/>
    </cofactor>
</comment>
<dbReference type="AlphaFoldDB" id="A0AAE3ZVV6"/>
<accession>A0AAE3ZVV6</accession>
<dbReference type="PROSITE" id="PS51462">
    <property type="entry name" value="NUDIX"/>
    <property type="match status" value="1"/>
</dbReference>
<proteinExistence type="inferred from homology"/>
<dbReference type="EC" id="3.6.1.55" evidence="7"/>
<protein>
    <submittedName>
        <fullName evidence="7">8-oxo-dGTP diphosphatase</fullName>
        <ecNumber evidence="7">3.6.1.55</ecNumber>
    </submittedName>
</protein>
<dbReference type="PROSITE" id="PS00893">
    <property type="entry name" value="NUDIX_BOX"/>
    <property type="match status" value="1"/>
</dbReference>
<dbReference type="RefSeq" id="WP_374727943.1">
    <property type="nucleotide sequence ID" value="NZ_JAVDYC010000001.1"/>
</dbReference>
<evidence type="ECO:0000256" key="2">
    <source>
        <dbReference type="ARBA" id="ARBA00005582"/>
    </source>
</evidence>
<dbReference type="InterPro" id="IPR020476">
    <property type="entry name" value="Nudix_hydrolase"/>
</dbReference>
<dbReference type="GO" id="GO:0035539">
    <property type="term" value="F:8-oxo-7,8-dihydrodeoxyguanosine triphosphate pyrophosphatase activity"/>
    <property type="evidence" value="ECO:0007669"/>
    <property type="project" value="UniProtKB-EC"/>
</dbReference>
<evidence type="ECO:0000313" key="7">
    <source>
        <dbReference type="EMBL" id="MDR7326958.1"/>
    </source>
</evidence>
<evidence type="ECO:0000256" key="5">
    <source>
        <dbReference type="RuleBase" id="RU003476"/>
    </source>
</evidence>
<keyword evidence="8" id="KW-1185">Reference proteome</keyword>
<dbReference type="SUPFAM" id="SSF55811">
    <property type="entry name" value="Nudix"/>
    <property type="match status" value="1"/>
</dbReference>
<dbReference type="PANTHER" id="PTHR43222">
    <property type="entry name" value="NUDIX HYDROLASE 23"/>
    <property type="match status" value="1"/>
</dbReference>
<evidence type="ECO:0000256" key="3">
    <source>
        <dbReference type="ARBA" id="ARBA00022801"/>
    </source>
</evidence>
<dbReference type="Proteomes" id="UP001183629">
    <property type="component" value="Unassembled WGS sequence"/>
</dbReference>
<keyword evidence="3 5" id="KW-0378">Hydrolase</keyword>
<evidence type="ECO:0000259" key="6">
    <source>
        <dbReference type="PROSITE" id="PS51462"/>
    </source>
</evidence>
<evidence type="ECO:0000256" key="1">
    <source>
        <dbReference type="ARBA" id="ARBA00001946"/>
    </source>
</evidence>
<evidence type="ECO:0000256" key="4">
    <source>
        <dbReference type="ARBA" id="ARBA00022842"/>
    </source>
</evidence>
<comment type="similarity">
    <text evidence="2 5">Belongs to the Nudix hydrolase family.</text>
</comment>
<sequence length="163" mass="18093">MNPPIAVDVDGNELLEFRTGHERDLERLDPDVPLPLSLVVGRHQGSTLLVLNRRRGRWELPGGMIDRGETPGAAAVREFVEETGQAAPDVAYIGLAVFRLKPDNRVEYAAVYGAVLGGRTPFEPNDEVEAIRWWDGADIPNLSALDAEICRSLQRRHRSRCGE</sequence>
<dbReference type="Pfam" id="PF00293">
    <property type="entry name" value="NUDIX"/>
    <property type="match status" value="1"/>
</dbReference>
<dbReference type="InterPro" id="IPR015797">
    <property type="entry name" value="NUDIX_hydrolase-like_dom_sf"/>
</dbReference>
<dbReference type="PANTHER" id="PTHR43222:SF2">
    <property type="entry name" value="NUDIX HYDROLASE 23, CHLOROPLASTIC"/>
    <property type="match status" value="1"/>
</dbReference>
<evidence type="ECO:0000313" key="8">
    <source>
        <dbReference type="Proteomes" id="UP001183629"/>
    </source>
</evidence>
<dbReference type="Gene3D" id="3.90.79.10">
    <property type="entry name" value="Nucleoside Triphosphate Pyrophosphohydrolase"/>
    <property type="match status" value="1"/>
</dbReference>